<feature type="transmembrane region" description="Helical" evidence="5">
    <location>
        <begin position="266"/>
        <end position="287"/>
    </location>
</feature>
<dbReference type="PANTHER" id="PTHR23534:SF1">
    <property type="entry name" value="MAJOR FACILITATOR SUPERFAMILY PROTEIN"/>
    <property type="match status" value="1"/>
</dbReference>
<evidence type="ECO:0000256" key="5">
    <source>
        <dbReference type="SAM" id="Phobius"/>
    </source>
</evidence>
<feature type="transmembrane region" description="Helical" evidence="5">
    <location>
        <begin position="324"/>
        <end position="346"/>
    </location>
</feature>
<feature type="transmembrane region" description="Helical" evidence="5">
    <location>
        <begin position="47"/>
        <end position="66"/>
    </location>
</feature>
<dbReference type="InterPro" id="IPR036259">
    <property type="entry name" value="MFS_trans_sf"/>
</dbReference>
<reference evidence="7 8" key="1">
    <citation type="submission" date="2024-09" db="EMBL/GenBank/DDBJ databases">
        <authorList>
            <person name="Sun Q."/>
            <person name="Mori K."/>
        </authorList>
    </citation>
    <scope>NUCLEOTIDE SEQUENCE [LARGE SCALE GENOMIC DNA]</scope>
    <source>
        <strain evidence="7 8">TBRC 3947</strain>
    </source>
</reference>
<dbReference type="Proteomes" id="UP001589867">
    <property type="component" value="Unassembled WGS sequence"/>
</dbReference>
<feature type="transmembrane region" description="Helical" evidence="5">
    <location>
        <begin position="17"/>
        <end position="41"/>
    </location>
</feature>
<protein>
    <submittedName>
        <fullName evidence="7">MFS transporter</fullName>
    </submittedName>
</protein>
<dbReference type="SUPFAM" id="SSF103473">
    <property type="entry name" value="MFS general substrate transporter"/>
    <property type="match status" value="1"/>
</dbReference>
<evidence type="ECO:0000259" key="6">
    <source>
        <dbReference type="PROSITE" id="PS50850"/>
    </source>
</evidence>
<accession>A0ABV6M9K9</accession>
<gene>
    <name evidence="7" type="ORF">ACFFIA_26405</name>
</gene>
<sequence>MTSLVDAPAIQRRTLRLLFVTQVIGGMGVAIGLSVGALLAARLGGTAIAGLATSAGVVGGALLVVPLTRITNARGRRWGLATAYLAGVLGGVLVVVAAALDYVPLLFVGMALFGGGSAANLQARYAAVDLAEPPRRGRDLSLVVWATTIGSVAAPNFAALADDAVRWSGIPALTGPFVFSVLAFGCAASVLLLLMRPDPLLTARRAAAVERAPHREGFRPALRAVAERPAARLGVAAVAVGHLVMVGVMVMTPVRLGESHSDADVLRVVGIVLSLHIAGMYALSPVVGWLTDRLGRRPVILGGVGLLLAACAVAGTAGHDTARLAVGLTLLGLGWSATMVAGSTLLSESVPAEVRPSAQGLSDLVTGLAGASAGALSGFVVELSGYATLTALAAIATVPLVALALRPVVFSLRV</sequence>
<keyword evidence="8" id="KW-1185">Reference proteome</keyword>
<feature type="transmembrane region" description="Helical" evidence="5">
    <location>
        <begin position="386"/>
        <end position="405"/>
    </location>
</feature>
<feature type="transmembrane region" description="Helical" evidence="5">
    <location>
        <begin position="142"/>
        <end position="161"/>
    </location>
</feature>
<keyword evidence="2 5" id="KW-0812">Transmembrane</keyword>
<feature type="transmembrane region" description="Helical" evidence="5">
    <location>
        <begin position="173"/>
        <end position="195"/>
    </location>
</feature>
<keyword evidence="4 5" id="KW-0472">Membrane</keyword>
<feature type="transmembrane region" description="Helical" evidence="5">
    <location>
        <begin position="358"/>
        <end position="380"/>
    </location>
</feature>
<keyword evidence="3 5" id="KW-1133">Transmembrane helix</keyword>
<feature type="transmembrane region" description="Helical" evidence="5">
    <location>
        <begin position="78"/>
        <end position="96"/>
    </location>
</feature>
<organism evidence="7 8">
    <name type="scientific">Phytohabitans kaempferiae</name>
    <dbReference type="NCBI Taxonomy" id="1620943"/>
    <lineage>
        <taxon>Bacteria</taxon>
        <taxon>Bacillati</taxon>
        <taxon>Actinomycetota</taxon>
        <taxon>Actinomycetes</taxon>
        <taxon>Micromonosporales</taxon>
        <taxon>Micromonosporaceae</taxon>
    </lineage>
</organism>
<dbReference type="RefSeq" id="WP_377255121.1">
    <property type="nucleotide sequence ID" value="NZ_JBHLUH010000056.1"/>
</dbReference>
<evidence type="ECO:0000313" key="8">
    <source>
        <dbReference type="Proteomes" id="UP001589867"/>
    </source>
</evidence>
<comment type="caution">
    <text evidence="7">The sequence shown here is derived from an EMBL/GenBank/DDBJ whole genome shotgun (WGS) entry which is preliminary data.</text>
</comment>
<dbReference type="EMBL" id="JBHLUH010000056">
    <property type="protein sequence ID" value="MFC0531179.1"/>
    <property type="molecule type" value="Genomic_DNA"/>
</dbReference>
<dbReference type="InterPro" id="IPR020846">
    <property type="entry name" value="MFS_dom"/>
</dbReference>
<comment type="subcellular location">
    <subcellularLocation>
        <location evidence="1">Cell membrane</location>
        <topology evidence="1">Multi-pass membrane protein</topology>
    </subcellularLocation>
</comment>
<evidence type="ECO:0000256" key="3">
    <source>
        <dbReference type="ARBA" id="ARBA00022989"/>
    </source>
</evidence>
<feature type="domain" description="Major facilitator superfamily (MFS) profile" evidence="6">
    <location>
        <begin position="14"/>
        <end position="414"/>
    </location>
</feature>
<dbReference type="Pfam" id="PF07690">
    <property type="entry name" value="MFS_1"/>
    <property type="match status" value="2"/>
</dbReference>
<evidence type="ECO:0000256" key="1">
    <source>
        <dbReference type="ARBA" id="ARBA00004651"/>
    </source>
</evidence>
<evidence type="ECO:0000256" key="4">
    <source>
        <dbReference type="ARBA" id="ARBA00023136"/>
    </source>
</evidence>
<feature type="transmembrane region" description="Helical" evidence="5">
    <location>
        <begin position="102"/>
        <end position="121"/>
    </location>
</feature>
<dbReference type="PANTHER" id="PTHR23534">
    <property type="entry name" value="MFS PERMEASE"/>
    <property type="match status" value="1"/>
</dbReference>
<dbReference type="PROSITE" id="PS50850">
    <property type="entry name" value="MFS"/>
    <property type="match status" value="1"/>
</dbReference>
<proteinExistence type="predicted"/>
<feature type="transmembrane region" description="Helical" evidence="5">
    <location>
        <begin position="233"/>
        <end position="254"/>
    </location>
</feature>
<name>A0ABV6M9K9_9ACTN</name>
<dbReference type="Gene3D" id="1.20.1250.20">
    <property type="entry name" value="MFS general substrate transporter like domains"/>
    <property type="match status" value="1"/>
</dbReference>
<feature type="transmembrane region" description="Helical" evidence="5">
    <location>
        <begin position="299"/>
        <end position="318"/>
    </location>
</feature>
<evidence type="ECO:0000256" key="2">
    <source>
        <dbReference type="ARBA" id="ARBA00022692"/>
    </source>
</evidence>
<evidence type="ECO:0000313" key="7">
    <source>
        <dbReference type="EMBL" id="MFC0531179.1"/>
    </source>
</evidence>
<dbReference type="InterPro" id="IPR011701">
    <property type="entry name" value="MFS"/>
</dbReference>